<sequence length="208" mass="23115">MATDDSTKTDENTTQRRWIVFMIGMTMLQVILLALTACAYAINRLKLPYGSSLGMFDMTGNSIKLANTVGIGVIFLIAIAYPGHMNYMNLMSTVIWVLFTVDLTLLIVFAVGSEPKNSVLYYSILVLSALIYGFSQISCIKTYVDDVPYVIVGMSMISISVFFYHILFLIVSSIITILDINYWIVVGQMVYVVLMAGSSAILWTFTGK</sequence>
<dbReference type="RefSeq" id="XP_004833852.1">
    <property type="nucleotide sequence ID" value="XM_004833795.1"/>
</dbReference>
<accession>L1LGL6</accession>
<protein>
    <submittedName>
        <fullName evidence="2">Uncharacterized protein</fullName>
    </submittedName>
</protein>
<dbReference type="GeneID" id="15806711"/>
<feature type="transmembrane region" description="Helical" evidence="1">
    <location>
        <begin position="63"/>
        <end position="81"/>
    </location>
</feature>
<keyword evidence="1" id="KW-0812">Transmembrane</keyword>
<gene>
    <name evidence="2" type="ORF">BEWA_044800</name>
</gene>
<feature type="transmembrane region" description="Helical" evidence="1">
    <location>
        <begin position="119"/>
        <end position="137"/>
    </location>
</feature>
<proteinExistence type="predicted"/>
<keyword evidence="1" id="KW-1133">Transmembrane helix</keyword>
<dbReference type="KEGG" id="beq:BEWA_044800"/>
<feature type="transmembrane region" description="Helical" evidence="1">
    <location>
        <begin position="149"/>
        <end position="170"/>
    </location>
</feature>
<comment type="caution">
    <text evidence="2">The sequence shown here is derived from an EMBL/GenBank/DDBJ whole genome shotgun (WGS) entry which is preliminary data.</text>
</comment>
<name>L1LGL6_THEEQ</name>
<feature type="transmembrane region" description="Helical" evidence="1">
    <location>
        <begin position="93"/>
        <end position="112"/>
    </location>
</feature>
<dbReference type="AlphaFoldDB" id="L1LGL6"/>
<feature type="transmembrane region" description="Helical" evidence="1">
    <location>
        <begin position="182"/>
        <end position="205"/>
    </location>
</feature>
<keyword evidence="1" id="KW-0472">Membrane</keyword>
<evidence type="ECO:0000313" key="3">
    <source>
        <dbReference type="Proteomes" id="UP000031512"/>
    </source>
</evidence>
<keyword evidence="3" id="KW-1185">Reference proteome</keyword>
<dbReference type="VEuPathDB" id="PiroplasmaDB:BEWA_044800"/>
<reference evidence="2 3" key="1">
    <citation type="journal article" date="2012" name="BMC Genomics">
        <title>Comparative genomic analysis and phylogenetic position of Theileria equi.</title>
        <authorList>
            <person name="Kappmeyer L.S."/>
            <person name="Thiagarajan M."/>
            <person name="Herndon D.R."/>
            <person name="Ramsay J.D."/>
            <person name="Caler E."/>
            <person name="Djikeng A."/>
            <person name="Gillespie J.J."/>
            <person name="Lau A.O."/>
            <person name="Roalson E.H."/>
            <person name="Silva J.C."/>
            <person name="Silva M.G."/>
            <person name="Suarez C.E."/>
            <person name="Ueti M.W."/>
            <person name="Nene V.M."/>
            <person name="Mealey R.H."/>
            <person name="Knowles D.P."/>
            <person name="Brayton K.A."/>
        </authorList>
    </citation>
    <scope>NUCLEOTIDE SEQUENCE [LARGE SCALE GENOMIC DNA]</scope>
    <source>
        <strain evidence="2 3">WA</strain>
    </source>
</reference>
<evidence type="ECO:0000313" key="2">
    <source>
        <dbReference type="EMBL" id="EKX74400.1"/>
    </source>
</evidence>
<dbReference type="EMBL" id="ACOU01000001">
    <property type="protein sequence ID" value="EKX74400.1"/>
    <property type="molecule type" value="Genomic_DNA"/>
</dbReference>
<evidence type="ECO:0000256" key="1">
    <source>
        <dbReference type="SAM" id="Phobius"/>
    </source>
</evidence>
<organism evidence="2 3">
    <name type="scientific">Theileria equi strain WA</name>
    <dbReference type="NCBI Taxonomy" id="1537102"/>
    <lineage>
        <taxon>Eukaryota</taxon>
        <taxon>Sar</taxon>
        <taxon>Alveolata</taxon>
        <taxon>Apicomplexa</taxon>
        <taxon>Aconoidasida</taxon>
        <taxon>Piroplasmida</taxon>
        <taxon>Theileriidae</taxon>
        <taxon>Theileria</taxon>
    </lineage>
</organism>
<feature type="transmembrane region" description="Helical" evidence="1">
    <location>
        <begin position="18"/>
        <end position="42"/>
    </location>
</feature>
<dbReference type="Proteomes" id="UP000031512">
    <property type="component" value="Unassembled WGS sequence"/>
</dbReference>